<feature type="region of interest" description="Disordered" evidence="1">
    <location>
        <begin position="30"/>
        <end position="52"/>
    </location>
</feature>
<evidence type="ECO:0000313" key="4">
    <source>
        <dbReference type="Proteomes" id="UP000183995"/>
    </source>
</evidence>
<gene>
    <name evidence="3" type="ORF">SAMN02745823_03738</name>
</gene>
<feature type="transmembrane region" description="Helical" evidence="2">
    <location>
        <begin position="6"/>
        <end position="26"/>
    </location>
</feature>
<protein>
    <submittedName>
        <fullName evidence="3">Uncharacterized protein</fullName>
    </submittedName>
</protein>
<reference evidence="3 4" key="1">
    <citation type="submission" date="2016-11" db="EMBL/GenBank/DDBJ databases">
        <authorList>
            <person name="Jaros S."/>
            <person name="Januszkiewicz K."/>
            <person name="Wedrychowicz H."/>
        </authorList>
    </citation>
    <scope>NUCLEOTIDE SEQUENCE [LARGE SCALE GENOMIC DNA]</scope>
    <source>
        <strain evidence="3 4">DSM 10068</strain>
    </source>
</reference>
<keyword evidence="2" id="KW-1133">Transmembrane helix</keyword>
<keyword evidence="2" id="KW-0812">Transmembrane</keyword>
<dbReference type="EMBL" id="FQXV01000021">
    <property type="protein sequence ID" value="SHI23558.1"/>
    <property type="molecule type" value="Genomic_DNA"/>
</dbReference>
<evidence type="ECO:0000256" key="1">
    <source>
        <dbReference type="SAM" id="MobiDB-lite"/>
    </source>
</evidence>
<keyword evidence="2" id="KW-0472">Membrane</keyword>
<accession>A0A1M5ZH79</accession>
<dbReference type="AlphaFoldDB" id="A0A1M5ZH79"/>
<organism evidence="3 4">
    <name type="scientific">Sporobacter termitidis DSM 10068</name>
    <dbReference type="NCBI Taxonomy" id="1123282"/>
    <lineage>
        <taxon>Bacteria</taxon>
        <taxon>Bacillati</taxon>
        <taxon>Bacillota</taxon>
        <taxon>Clostridia</taxon>
        <taxon>Eubacteriales</taxon>
        <taxon>Oscillospiraceae</taxon>
        <taxon>Sporobacter</taxon>
    </lineage>
</organism>
<dbReference type="RefSeq" id="WP_073082965.1">
    <property type="nucleotide sequence ID" value="NZ_FQXV01000021.1"/>
</dbReference>
<proteinExistence type="predicted"/>
<dbReference type="STRING" id="1123282.SAMN02745823_03738"/>
<sequence length="80" mass="8652">MSPTRITFIIVCIILAVMVFTIGLIIRRGGDDSGMTVSGLLSPSGAKRKKRRARPKNASVYFTVVLTLTAIALLIIFSGR</sequence>
<dbReference type="Proteomes" id="UP000183995">
    <property type="component" value="Unassembled WGS sequence"/>
</dbReference>
<evidence type="ECO:0000256" key="2">
    <source>
        <dbReference type="SAM" id="Phobius"/>
    </source>
</evidence>
<feature type="transmembrane region" description="Helical" evidence="2">
    <location>
        <begin position="58"/>
        <end position="77"/>
    </location>
</feature>
<evidence type="ECO:0000313" key="3">
    <source>
        <dbReference type="EMBL" id="SHI23558.1"/>
    </source>
</evidence>
<name>A0A1M5ZH79_9FIRM</name>
<keyword evidence="4" id="KW-1185">Reference proteome</keyword>